<dbReference type="AlphaFoldDB" id="A0A399SWC6"/>
<dbReference type="EMBL" id="QWGR01000005">
    <property type="protein sequence ID" value="RIJ48346.1"/>
    <property type="molecule type" value="Genomic_DNA"/>
</dbReference>
<keyword evidence="3" id="KW-1185">Reference proteome</keyword>
<evidence type="ECO:0000256" key="1">
    <source>
        <dbReference type="SAM" id="SignalP"/>
    </source>
</evidence>
<comment type="caution">
    <text evidence="2">The sequence shown here is derived from an EMBL/GenBank/DDBJ whole genome shotgun (WGS) entry which is preliminary data.</text>
</comment>
<gene>
    <name evidence="2" type="ORF">D1614_11500</name>
</gene>
<accession>A0A399SWC6</accession>
<proteinExistence type="predicted"/>
<evidence type="ECO:0008006" key="4">
    <source>
        <dbReference type="Google" id="ProtNLM"/>
    </source>
</evidence>
<protein>
    <recommendedName>
        <fullName evidence="4">Lipoprotein</fullName>
    </recommendedName>
</protein>
<dbReference type="PROSITE" id="PS51257">
    <property type="entry name" value="PROKAR_LIPOPROTEIN"/>
    <property type="match status" value="1"/>
</dbReference>
<name>A0A399SWC6_9BACT</name>
<organism evidence="2 3">
    <name type="scientific">Maribellus luteus</name>
    <dbReference type="NCBI Taxonomy" id="2305463"/>
    <lineage>
        <taxon>Bacteria</taxon>
        <taxon>Pseudomonadati</taxon>
        <taxon>Bacteroidota</taxon>
        <taxon>Bacteroidia</taxon>
        <taxon>Marinilabiliales</taxon>
        <taxon>Prolixibacteraceae</taxon>
        <taxon>Maribellus</taxon>
    </lineage>
</organism>
<reference evidence="2 3" key="1">
    <citation type="submission" date="2018-08" db="EMBL/GenBank/DDBJ databases">
        <title>Pallidiluteibacterium maritimus gen. nov., sp. nov., isolated from coastal sediment.</title>
        <authorList>
            <person name="Zhou L.Y."/>
        </authorList>
    </citation>
    <scope>NUCLEOTIDE SEQUENCE [LARGE SCALE GENOMIC DNA]</scope>
    <source>
        <strain evidence="2 3">XSD2</strain>
    </source>
</reference>
<dbReference type="Proteomes" id="UP000265926">
    <property type="component" value="Unassembled WGS sequence"/>
</dbReference>
<sequence length="306" mass="34595">MKRIFGILFLGLAVFLFACNNDDTNTPTPDDELLAEKSAQVTLNEVKIEAATTESEYEVEFFANMEGQLTRWWRFGNRFQWNQKLRYKASHCPNVSIGMQGEEDYPKTLTLDYGDSTVLRNGKVLSGIIEIYISAPRYTQDFEKTVTYTNFTVDSVTINGYTSIIVDKVDTMFRQHISELTFTLADGTVIERLSERTWQWLAGMDTEDNQSDDVIIITGGATASMTKDGVTDTYTKEIINPLKKVYDCRHIVEGTITITLNGTLISTLDYGNGECDEVATMTDSEGNVREMDLAKHQFRNKHQSGK</sequence>
<feature type="chain" id="PRO_5017290871" description="Lipoprotein" evidence="1">
    <location>
        <begin position="19"/>
        <end position="306"/>
    </location>
</feature>
<keyword evidence="1" id="KW-0732">Signal</keyword>
<dbReference type="RefSeq" id="WP_119438078.1">
    <property type="nucleotide sequence ID" value="NZ_QWGR01000005.1"/>
</dbReference>
<feature type="signal peptide" evidence="1">
    <location>
        <begin position="1"/>
        <end position="18"/>
    </location>
</feature>
<dbReference type="OrthoDB" id="1114031at2"/>
<evidence type="ECO:0000313" key="2">
    <source>
        <dbReference type="EMBL" id="RIJ48346.1"/>
    </source>
</evidence>
<evidence type="ECO:0000313" key="3">
    <source>
        <dbReference type="Proteomes" id="UP000265926"/>
    </source>
</evidence>